<dbReference type="Gene3D" id="3.20.80.10">
    <property type="entry name" value="Regulatory factor, effector binding domain"/>
    <property type="match status" value="1"/>
</dbReference>
<name>A0A2A7ASE5_9FIRM</name>
<evidence type="ECO:0000313" key="2">
    <source>
        <dbReference type="Proteomes" id="UP000220005"/>
    </source>
</evidence>
<comment type="caution">
    <text evidence="1">The sequence shown here is derived from an EMBL/GenBank/DDBJ whole genome shotgun (WGS) entry which is preliminary data.</text>
</comment>
<reference evidence="1 2" key="1">
    <citation type="journal article" date="2017" name="Front. Microbiol.">
        <title>New Insights into the Diversity of the Genus Faecalibacterium.</title>
        <authorList>
            <person name="Benevides L."/>
            <person name="Burman S."/>
            <person name="Martin R."/>
            <person name="Robert V."/>
            <person name="Thomas M."/>
            <person name="Miquel S."/>
            <person name="Chain F."/>
            <person name="Sokol H."/>
            <person name="Bermudez-Humaran L.G."/>
            <person name="Morrison M."/>
            <person name="Langella P."/>
            <person name="Azevedo V.A."/>
            <person name="Chatel J.M."/>
            <person name="Soares S."/>
        </authorList>
    </citation>
    <scope>NUCLEOTIDE SEQUENCE [LARGE SCALE GENOMIC DNA]</scope>
    <source>
        <strain evidence="1 2">CNCM I 4575</strain>
    </source>
</reference>
<dbReference type="Proteomes" id="UP000220005">
    <property type="component" value="Unassembled WGS sequence"/>
</dbReference>
<accession>A0A2A7ASE5</accession>
<sequence length="76" mass="8960">MAFDYKKEYREFYLPPKKPQLITIPPMNFAAVQGRGDPNEPNGEYKAAPEKCKTVLRHPIRKNNSGQIHKRCRFWL</sequence>
<evidence type="ECO:0000313" key="1">
    <source>
        <dbReference type="EMBL" id="PDX82066.1"/>
    </source>
</evidence>
<dbReference type="InterPro" id="IPR011256">
    <property type="entry name" value="Reg_factor_effector_dom_sf"/>
</dbReference>
<proteinExistence type="predicted"/>
<gene>
    <name evidence="1" type="ORF">CGS58_00925</name>
</gene>
<protein>
    <submittedName>
        <fullName evidence="1">Uncharacterized protein</fullName>
    </submittedName>
</protein>
<organism evidence="1 2">
    <name type="scientific">Faecalibacterium prausnitzii</name>
    <dbReference type="NCBI Taxonomy" id="853"/>
    <lineage>
        <taxon>Bacteria</taxon>
        <taxon>Bacillati</taxon>
        <taxon>Bacillota</taxon>
        <taxon>Clostridia</taxon>
        <taxon>Eubacteriales</taxon>
        <taxon>Oscillospiraceae</taxon>
        <taxon>Faecalibacterium</taxon>
    </lineage>
</organism>
<dbReference type="AlphaFoldDB" id="A0A2A7ASE5"/>
<dbReference type="EMBL" id="NMTY01000004">
    <property type="protein sequence ID" value="PDX82066.1"/>
    <property type="molecule type" value="Genomic_DNA"/>
</dbReference>